<comment type="subcellular location">
    <subcellularLocation>
        <location evidence="1 7">Cell membrane</location>
        <topology evidence="1 7">Multi-pass membrane protein</topology>
    </subcellularLocation>
</comment>
<keyword evidence="6 7" id="KW-0472">Membrane</keyword>
<evidence type="ECO:0000256" key="1">
    <source>
        <dbReference type="ARBA" id="ARBA00004651"/>
    </source>
</evidence>
<dbReference type="PROSITE" id="PS50928">
    <property type="entry name" value="ABC_TM1"/>
    <property type="match status" value="1"/>
</dbReference>
<dbReference type="Pfam" id="PF00528">
    <property type="entry name" value="BPD_transp_1"/>
    <property type="match status" value="1"/>
</dbReference>
<feature type="domain" description="ABC transmembrane type-1" evidence="8">
    <location>
        <begin position="93"/>
        <end position="305"/>
    </location>
</feature>
<dbReference type="EMBL" id="DTMF01000271">
    <property type="protein sequence ID" value="HGF34938.1"/>
    <property type="molecule type" value="Genomic_DNA"/>
</dbReference>
<evidence type="ECO:0000256" key="3">
    <source>
        <dbReference type="ARBA" id="ARBA00022475"/>
    </source>
</evidence>
<evidence type="ECO:0000259" key="8">
    <source>
        <dbReference type="PROSITE" id="PS50928"/>
    </source>
</evidence>
<organism evidence="9">
    <name type="scientific">Desulfobacca acetoxidans</name>
    <dbReference type="NCBI Taxonomy" id="60893"/>
    <lineage>
        <taxon>Bacteria</taxon>
        <taxon>Pseudomonadati</taxon>
        <taxon>Thermodesulfobacteriota</taxon>
        <taxon>Desulfobaccia</taxon>
        <taxon>Desulfobaccales</taxon>
        <taxon>Desulfobaccaceae</taxon>
        <taxon>Desulfobacca</taxon>
    </lineage>
</organism>
<gene>
    <name evidence="9" type="ORF">ENW96_11235</name>
</gene>
<dbReference type="InterPro" id="IPR045621">
    <property type="entry name" value="BPD_transp_1_N"/>
</dbReference>
<feature type="transmembrane region" description="Helical" evidence="7">
    <location>
        <begin position="186"/>
        <end position="205"/>
    </location>
</feature>
<dbReference type="PANTHER" id="PTHR43376">
    <property type="entry name" value="OLIGOPEPTIDE TRANSPORT SYSTEM PERMEASE PROTEIN"/>
    <property type="match status" value="1"/>
</dbReference>
<dbReference type="PANTHER" id="PTHR43376:SF1">
    <property type="entry name" value="OLIGOPEPTIDE TRANSPORT SYSTEM PERMEASE PROTEIN"/>
    <property type="match status" value="1"/>
</dbReference>
<reference evidence="9" key="1">
    <citation type="journal article" date="2020" name="mSystems">
        <title>Genome- and Community-Level Interaction Insights into Carbon Utilization and Element Cycling Functions of Hydrothermarchaeota in Hydrothermal Sediment.</title>
        <authorList>
            <person name="Zhou Z."/>
            <person name="Liu Y."/>
            <person name="Xu W."/>
            <person name="Pan J."/>
            <person name="Luo Z.H."/>
            <person name="Li M."/>
        </authorList>
    </citation>
    <scope>NUCLEOTIDE SEQUENCE [LARGE SCALE GENOMIC DNA]</scope>
    <source>
        <strain evidence="9">SpSt-897</strain>
    </source>
</reference>
<dbReference type="GO" id="GO:0055085">
    <property type="term" value="P:transmembrane transport"/>
    <property type="evidence" value="ECO:0007669"/>
    <property type="project" value="InterPro"/>
</dbReference>
<evidence type="ECO:0000256" key="4">
    <source>
        <dbReference type="ARBA" id="ARBA00022692"/>
    </source>
</evidence>
<dbReference type="SUPFAM" id="SSF161098">
    <property type="entry name" value="MetI-like"/>
    <property type="match status" value="1"/>
</dbReference>
<dbReference type="CDD" id="cd06261">
    <property type="entry name" value="TM_PBP2"/>
    <property type="match status" value="1"/>
</dbReference>
<feature type="transmembrane region" description="Helical" evidence="7">
    <location>
        <begin position="128"/>
        <end position="153"/>
    </location>
</feature>
<feature type="transmembrane region" description="Helical" evidence="7">
    <location>
        <begin position="95"/>
        <end position="116"/>
    </location>
</feature>
<feature type="transmembrane region" description="Helical" evidence="7">
    <location>
        <begin position="248"/>
        <end position="269"/>
    </location>
</feature>
<dbReference type="Pfam" id="PF19300">
    <property type="entry name" value="BPD_transp_1_N"/>
    <property type="match status" value="1"/>
</dbReference>
<comment type="caution">
    <text evidence="9">The sequence shown here is derived from an EMBL/GenBank/DDBJ whole genome shotgun (WGS) entry which is preliminary data.</text>
</comment>
<feature type="transmembrane region" description="Helical" evidence="7">
    <location>
        <begin position="289"/>
        <end position="309"/>
    </location>
</feature>
<keyword evidence="4 7" id="KW-0812">Transmembrane</keyword>
<accession>A0A7C3UYT9</accession>
<proteinExistence type="inferred from homology"/>
<keyword evidence="5 7" id="KW-1133">Transmembrane helix</keyword>
<keyword evidence="2 7" id="KW-0813">Transport</keyword>
<dbReference type="Gene3D" id="1.10.3720.10">
    <property type="entry name" value="MetI-like"/>
    <property type="match status" value="1"/>
</dbReference>
<evidence type="ECO:0000313" key="9">
    <source>
        <dbReference type="EMBL" id="HGF34938.1"/>
    </source>
</evidence>
<protein>
    <submittedName>
        <fullName evidence="9">ABC transporter permease</fullName>
    </submittedName>
</protein>
<sequence>MSRVLGYLFVLIFILSLNFALPRFLPGDPLTALVGEQDLIISPEFRQELKQRYGLDQPLAHQFGQYLVRLLSCDLGYSFYHQAPVSAVIGPPLRWTALLCGASFLVSTILGIWLGVELAVRRSRPWTAAVVGVCLVLASLPGFLLGMALLLGFSLKLGWFPFFGALDLVPQVSGSATWGSGILRHLALPALTLVLAELPGVALLVRGSLLKVLQAPFVLAARARGLTETRIKYRYQARNALLPLITRLGLRFGLLWAGAVPVEVVFAYPGAGQLLFQALLKRDYPLIQGLLLVGILAVLAGNALAEWGYRLADPRVRSRTWY</sequence>
<evidence type="ECO:0000256" key="5">
    <source>
        <dbReference type="ARBA" id="ARBA00022989"/>
    </source>
</evidence>
<keyword evidence="3" id="KW-1003">Cell membrane</keyword>
<evidence type="ECO:0000256" key="2">
    <source>
        <dbReference type="ARBA" id="ARBA00022448"/>
    </source>
</evidence>
<comment type="similarity">
    <text evidence="7">Belongs to the binding-protein-dependent transport system permease family.</text>
</comment>
<dbReference type="InterPro" id="IPR000515">
    <property type="entry name" value="MetI-like"/>
</dbReference>
<evidence type="ECO:0000256" key="7">
    <source>
        <dbReference type="RuleBase" id="RU363032"/>
    </source>
</evidence>
<dbReference type="GO" id="GO:0005886">
    <property type="term" value="C:plasma membrane"/>
    <property type="evidence" value="ECO:0007669"/>
    <property type="project" value="UniProtKB-SubCell"/>
</dbReference>
<name>A0A7C3UYT9_9BACT</name>
<evidence type="ECO:0000256" key="6">
    <source>
        <dbReference type="ARBA" id="ARBA00023136"/>
    </source>
</evidence>
<dbReference type="AlphaFoldDB" id="A0A7C3UYT9"/>
<dbReference type="InterPro" id="IPR035906">
    <property type="entry name" value="MetI-like_sf"/>
</dbReference>